<evidence type="ECO:0000256" key="5">
    <source>
        <dbReference type="ARBA" id="ARBA00023274"/>
    </source>
</evidence>
<dbReference type="Proteomes" id="UP000310189">
    <property type="component" value="Unassembled WGS sequence"/>
</dbReference>
<keyword evidence="4" id="KW-0496">Mitochondrion</keyword>
<dbReference type="EMBL" id="SPNW01000082">
    <property type="protein sequence ID" value="TIA86375.1"/>
    <property type="molecule type" value="Genomic_DNA"/>
</dbReference>
<dbReference type="OrthoDB" id="2257454at2759"/>
<keyword evidence="3" id="KW-0689">Ribosomal protein</keyword>
<keyword evidence="9" id="KW-1185">Reference proteome</keyword>
<evidence type="ECO:0000256" key="3">
    <source>
        <dbReference type="ARBA" id="ARBA00022980"/>
    </source>
</evidence>
<name>A0A4T0FGA7_9BASI</name>
<feature type="region of interest" description="Disordered" evidence="7">
    <location>
        <begin position="68"/>
        <end position="97"/>
    </location>
</feature>
<organism evidence="8 9">
    <name type="scientific">Wallemia hederae</name>
    <dbReference type="NCBI Taxonomy" id="1540922"/>
    <lineage>
        <taxon>Eukaryota</taxon>
        <taxon>Fungi</taxon>
        <taxon>Dikarya</taxon>
        <taxon>Basidiomycota</taxon>
        <taxon>Wallemiomycotina</taxon>
        <taxon>Wallemiomycetes</taxon>
        <taxon>Wallemiales</taxon>
        <taxon>Wallemiaceae</taxon>
        <taxon>Wallemia</taxon>
    </lineage>
</organism>
<dbReference type="InterPro" id="IPR013219">
    <property type="entry name" value="Ribosomal_mS33"/>
</dbReference>
<accession>A0A4T0FGA7</accession>
<comment type="subcellular location">
    <subcellularLocation>
        <location evidence="1">Mitochondrion</location>
    </subcellularLocation>
</comment>
<evidence type="ECO:0000256" key="7">
    <source>
        <dbReference type="SAM" id="MobiDB-lite"/>
    </source>
</evidence>
<gene>
    <name evidence="8" type="ORF">E3P99_03696</name>
</gene>
<proteinExistence type="inferred from homology"/>
<dbReference type="Pfam" id="PF08293">
    <property type="entry name" value="MRP-S33"/>
    <property type="match status" value="1"/>
</dbReference>
<comment type="caution">
    <text evidence="8">The sequence shown here is derived from an EMBL/GenBank/DDBJ whole genome shotgun (WGS) entry which is preliminary data.</text>
</comment>
<evidence type="ECO:0000313" key="9">
    <source>
        <dbReference type="Proteomes" id="UP000310189"/>
    </source>
</evidence>
<dbReference type="GO" id="GO:1990904">
    <property type="term" value="C:ribonucleoprotein complex"/>
    <property type="evidence" value="ECO:0007669"/>
    <property type="project" value="UniProtKB-KW"/>
</dbReference>
<reference evidence="8 9" key="1">
    <citation type="submission" date="2019-03" db="EMBL/GenBank/DDBJ databases">
        <title>Sequencing 23 genomes of Wallemia ichthyophaga.</title>
        <authorList>
            <person name="Gostincar C."/>
        </authorList>
    </citation>
    <scope>NUCLEOTIDE SEQUENCE [LARGE SCALE GENOMIC DNA]</scope>
    <source>
        <strain evidence="8 9">EXF-5753</strain>
    </source>
</reference>
<sequence>MLRALLEKRAAIFDQNINKFNIRNGFKYLNKRLVGPKALEYYPPQINIQAFKQLNNLPSSWVTNKEKQRLIDVDARKRRGKSPPKKGQGRRSSMKKK</sequence>
<dbReference type="GO" id="GO:0005840">
    <property type="term" value="C:ribosome"/>
    <property type="evidence" value="ECO:0007669"/>
    <property type="project" value="UniProtKB-KW"/>
</dbReference>
<comment type="similarity">
    <text evidence="2">Belongs to the mitochondrion-specific ribosomal protein mS33 family.</text>
</comment>
<evidence type="ECO:0000256" key="1">
    <source>
        <dbReference type="ARBA" id="ARBA00004173"/>
    </source>
</evidence>
<evidence type="ECO:0000256" key="6">
    <source>
        <dbReference type="ARBA" id="ARBA00035132"/>
    </source>
</evidence>
<dbReference type="PANTHER" id="PTHR13362:SF2">
    <property type="entry name" value="SMALL RIBOSOMAL SUBUNIT PROTEIN MS33"/>
    <property type="match status" value="1"/>
</dbReference>
<dbReference type="AlphaFoldDB" id="A0A4T0FGA7"/>
<evidence type="ECO:0000256" key="2">
    <source>
        <dbReference type="ARBA" id="ARBA00008970"/>
    </source>
</evidence>
<dbReference type="PANTHER" id="PTHR13362">
    <property type="entry name" value="MITOCHONDRIAL RIBOSOMAL PROTEIN S33"/>
    <property type="match status" value="1"/>
</dbReference>
<protein>
    <recommendedName>
        <fullName evidence="6">Small ribosomal subunit protein mS33</fullName>
    </recommendedName>
</protein>
<evidence type="ECO:0000256" key="4">
    <source>
        <dbReference type="ARBA" id="ARBA00023128"/>
    </source>
</evidence>
<evidence type="ECO:0000313" key="8">
    <source>
        <dbReference type="EMBL" id="TIA86375.1"/>
    </source>
</evidence>
<feature type="compositionally biased region" description="Basic residues" evidence="7">
    <location>
        <begin position="76"/>
        <end position="97"/>
    </location>
</feature>
<dbReference type="GO" id="GO:0005739">
    <property type="term" value="C:mitochondrion"/>
    <property type="evidence" value="ECO:0007669"/>
    <property type="project" value="UniProtKB-SubCell"/>
</dbReference>
<keyword evidence="5" id="KW-0687">Ribonucleoprotein</keyword>